<name>A0ABT2SKT0_9FIRM</name>
<dbReference type="Pfam" id="PF01797">
    <property type="entry name" value="Y1_Tnp"/>
    <property type="match status" value="1"/>
</dbReference>
<dbReference type="InterPro" id="IPR002686">
    <property type="entry name" value="Transposase_17"/>
</dbReference>
<dbReference type="EMBL" id="JAOQKE010000005">
    <property type="protein sequence ID" value="MCU6725099.1"/>
    <property type="molecule type" value="Genomic_DNA"/>
</dbReference>
<evidence type="ECO:0000313" key="2">
    <source>
        <dbReference type="EMBL" id="MCU6725099.1"/>
    </source>
</evidence>
<dbReference type="RefSeq" id="WP_262654485.1">
    <property type="nucleotide sequence ID" value="NZ_JAOQKE010000005.1"/>
</dbReference>
<evidence type="ECO:0000259" key="1">
    <source>
        <dbReference type="SMART" id="SM01321"/>
    </source>
</evidence>
<feature type="domain" description="Transposase IS200-like" evidence="1">
    <location>
        <begin position="9"/>
        <end position="123"/>
    </location>
</feature>
<sequence>MPRKPRKPSSLCIHHVILRGVNQQIIFEDQSDYLQFISILKHYKERCDFKIYAYCLMSNHIHLLLEHTTTDLEIIMKKIEVKFVRWYNRKYQRTGYLFQDRFKSEPVNDMRYFQTVFRYIHQNPLHAGLESVPGTYPWTSYHDYVTSDFSFIDIDKILTLFPSHSDCIQYLHTISDQNCMEYYSSFRLPDSEALKIIQEKTSCNSPSDFQCLDLSTRNQYLHSLLLSGISIRQLSRLTGISRTAISNALKTTHT</sequence>
<protein>
    <submittedName>
        <fullName evidence="2">Transposase</fullName>
    </submittedName>
</protein>
<dbReference type="PANTHER" id="PTHR34322:SF2">
    <property type="entry name" value="TRANSPOSASE IS200-LIKE DOMAIN-CONTAINING PROTEIN"/>
    <property type="match status" value="1"/>
</dbReference>
<proteinExistence type="predicted"/>
<organism evidence="2 3">
    <name type="scientific">Muricoprocola aceti</name>
    <dbReference type="NCBI Taxonomy" id="2981772"/>
    <lineage>
        <taxon>Bacteria</taxon>
        <taxon>Bacillati</taxon>
        <taxon>Bacillota</taxon>
        <taxon>Clostridia</taxon>
        <taxon>Lachnospirales</taxon>
        <taxon>Lachnospiraceae</taxon>
        <taxon>Muricoprocola</taxon>
    </lineage>
</organism>
<dbReference type="PANTHER" id="PTHR34322">
    <property type="entry name" value="TRANSPOSASE, Y1_TNP DOMAIN-CONTAINING"/>
    <property type="match status" value="1"/>
</dbReference>
<dbReference type="Proteomes" id="UP001652338">
    <property type="component" value="Unassembled WGS sequence"/>
</dbReference>
<reference evidence="2 3" key="1">
    <citation type="journal article" date="2021" name="ISME Commun">
        <title>Automated analysis of genomic sequences facilitates high-throughput and comprehensive description of bacteria.</title>
        <authorList>
            <person name="Hitch T.C.A."/>
        </authorList>
    </citation>
    <scope>NUCLEOTIDE SEQUENCE [LARGE SCALE GENOMIC DNA]</scope>
    <source>
        <strain evidence="2 3">Sanger_29</strain>
    </source>
</reference>
<dbReference type="SMART" id="SM01321">
    <property type="entry name" value="Y1_Tnp"/>
    <property type="match status" value="1"/>
</dbReference>
<dbReference type="SUPFAM" id="SSF143422">
    <property type="entry name" value="Transposase IS200-like"/>
    <property type="match status" value="1"/>
</dbReference>
<gene>
    <name evidence="2" type="ORF">OCV47_07005</name>
</gene>
<keyword evidence="3" id="KW-1185">Reference proteome</keyword>
<dbReference type="InterPro" id="IPR036515">
    <property type="entry name" value="Transposase_17_sf"/>
</dbReference>
<dbReference type="Gene3D" id="3.30.70.1290">
    <property type="entry name" value="Transposase IS200-like"/>
    <property type="match status" value="1"/>
</dbReference>
<comment type="caution">
    <text evidence="2">The sequence shown here is derived from an EMBL/GenBank/DDBJ whole genome shotgun (WGS) entry which is preliminary data.</text>
</comment>
<accession>A0ABT2SKT0</accession>
<evidence type="ECO:0000313" key="3">
    <source>
        <dbReference type="Proteomes" id="UP001652338"/>
    </source>
</evidence>